<protein>
    <submittedName>
        <fullName evidence="3">Uncharacterized protein</fullName>
    </submittedName>
</protein>
<proteinExistence type="predicted"/>
<dbReference type="GeneID" id="20242123"/>
<organism evidence="3 4">
    <name type="scientific">Lottia gigantea</name>
    <name type="common">Giant owl limpet</name>
    <dbReference type="NCBI Taxonomy" id="225164"/>
    <lineage>
        <taxon>Eukaryota</taxon>
        <taxon>Metazoa</taxon>
        <taxon>Spiralia</taxon>
        <taxon>Lophotrochozoa</taxon>
        <taxon>Mollusca</taxon>
        <taxon>Gastropoda</taxon>
        <taxon>Patellogastropoda</taxon>
        <taxon>Lottioidea</taxon>
        <taxon>Lottiidae</taxon>
        <taxon>Lottia</taxon>
    </lineage>
</organism>
<keyword evidence="4" id="KW-1185">Reference proteome</keyword>
<keyword evidence="2" id="KW-0812">Transmembrane</keyword>
<dbReference type="OrthoDB" id="6119949at2759"/>
<feature type="region of interest" description="Disordered" evidence="1">
    <location>
        <begin position="87"/>
        <end position="118"/>
    </location>
</feature>
<name>V4CHJ7_LOTGI</name>
<keyword evidence="2" id="KW-0472">Membrane</keyword>
<dbReference type="Proteomes" id="UP000030746">
    <property type="component" value="Unassembled WGS sequence"/>
</dbReference>
<feature type="compositionally biased region" description="Polar residues" evidence="1">
    <location>
        <begin position="201"/>
        <end position="212"/>
    </location>
</feature>
<evidence type="ECO:0000313" key="3">
    <source>
        <dbReference type="EMBL" id="ESP01605.1"/>
    </source>
</evidence>
<dbReference type="HOGENOM" id="CLU_928398_0_0_1"/>
<gene>
    <name evidence="3" type="ORF">LOTGIDRAFT_172545</name>
</gene>
<evidence type="ECO:0000313" key="4">
    <source>
        <dbReference type="Proteomes" id="UP000030746"/>
    </source>
</evidence>
<accession>V4CHJ7</accession>
<dbReference type="CTD" id="20242123"/>
<dbReference type="AlphaFoldDB" id="V4CHJ7"/>
<dbReference type="EMBL" id="KB200454">
    <property type="protein sequence ID" value="ESP01605.1"/>
    <property type="molecule type" value="Genomic_DNA"/>
</dbReference>
<reference evidence="3 4" key="1">
    <citation type="journal article" date="2013" name="Nature">
        <title>Insights into bilaterian evolution from three spiralian genomes.</title>
        <authorList>
            <person name="Simakov O."/>
            <person name="Marletaz F."/>
            <person name="Cho S.J."/>
            <person name="Edsinger-Gonzales E."/>
            <person name="Havlak P."/>
            <person name="Hellsten U."/>
            <person name="Kuo D.H."/>
            <person name="Larsson T."/>
            <person name="Lv J."/>
            <person name="Arendt D."/>
            <person name="Savage R."/>
            <person name="Osoegawa K."/>
            <person name="de Jong P."/>
            <person name="Grimwood J."/>
            <person name="Chapman J.A."/>
            <person name="Shapiro H."/>
            <person name="Aerts A."/>
            <person name="Otillar R.P."/>
            <person name="Terry A.Y."/>
            <person name="Boore J.L."/>
            <person name="Grigoriev I.V."/>
            <person name="Lindberg D.R."/>
            <person name="Seaver E.C."/>
            <person name="Weisblat D.A."/>
            <person name="Putnam N.H."/>
            <person name="Rokhsar D.S."/>
        </authorList>
    </citation>
    <scope>NUCLEOTIDE SEQUENCE [LARGE SCALE GENOMIC DNA]</scope>
</reference>
<dbReference type="RefSeq" id="XP_009047689.1">
    <property type="nucleotide sequence ID" value="XM_009049441.1"/>
</dbReference>
<keyword evidence="2" id="KW-1133">Transmembrane helix</keyword>
<dbReference type="KEGG" id="lgi:LOTGIDRAFT_172545"/>
<feature type="transmembrane region" description="Helical" evidence="2">
    <location>
        <begin position="6"/>
        <end position="31"/>
    </location>
</feature>
<feature type="region of interest" description="Disordered" evidence="1">
    <location>
        <begin position="199"/>
        <end position="223"/>
    </location>
</feature>
<evidence type="ECO:0000256" key="1">
    <source>
        <dbReference type="SAM" id="MobiDB-lite"/>
    </source>
</evidence>
<sequence>MDGASITWLVFLTIFGVMFIVTCILSSIKAVKDRRIIKKKIAAKHAARIILNKPSVLGYTRQLSRSSDDVLSPVINSGGGLIAERMRKEQQRRQQNKSPTRKFENITADPRSENRVERRQYLERSIRRKSGDYDNLDYLELQNNKSPKQNDPYYNYFSSSRSGSNLYVDRRWNETKPVNDHTTFTTRSTSDVRKAARLNVEDSQSNHNKQYGSSKSLPSPPDKLSVYRTQSAEMLSRNSSRQSVRRNSYEEAMANDEYFSSGLANSERIVNMYRHYPNGNTGVENRAYMKSDDILRQVSL</sequence>
<evidence type="ECO:0000256" key="2">
    <source>
        <dbReference type="SAM" id="Phobius"/>
    </source>
</evidence>